<keyword evidence="8" id="KW-1185">Reference proteome</keyword>
<reference evidence="8" key="1">
    <citation type="journal article" date="2019" name="Int. J. Syst. Evol. Microbiol.">
        <title>The Global Catalogue of Microorganisms (GCM) 10K type strain sequencing project: providing services to taxonomists for standard genome sequencing and annotation.</title>
        <authorList>
            <consortium name="The Broad Institute Genomics Platform"/>
            <consortium name="The Broad Institute Genome Sequencing Center for Infectious Disease"/>
            <person name="Wu L."/>
            <person name="Ma J."/>
        </authorList>
    </citation>
    <scope>NUCLEOTIDE SEQUENCE [LARGE SCALE GENOMIC DNA]</scope>
    <source>
        <strain evidence="8">CGMCC 1.12769</strain>
    </source>
</reference>
<dbReference type="Gene3D" id="2.40.50.140">
    <property type="entry name" value="Nucleic acid-binding proteins"/>
    <property type="match status" value="1"/>
</dbReference>
<dbReference type="RefSeq" id="WP_188541517.1">
    <property type="nucleotide sequence ID" value="NZ_BMFT01000003.1"/>
</dbReference>
<proteinExistence type="predicted"/>
<evidence type="ECO:0000313" key="7">
    <source>
        <dbReference type="EMBL" id="GGH33490.1"/>
    </source>
</evidence>
<dbReference type="PANTHER" id="PTHR30001">
    <property type="entry name" value="RIBONUCLEASE"/>
    <property type="match status" value="1"/>
</dbReference>
<keyword evidence="2" id="KW-0479">Metal-binding</keyword>
<evidence type="ECO:0000313" key="8">
    <source>
        <dbReference type="Proteomes" id="UP000659344"/>
    </source>
</evidence>
<dbReference type="InterPro" id="IPR012340">
    <property type="entry name" value="NA-bd_OB-fold"/>
</dbReference>
<keyword evidence="4" id="KW-0460">Magnesium</keyword>
<comment type="cofactor">
    <cofactor evidence="1">
        <name>Mg(2+)</name>
        <dbReference type="ChEBI" id="CHEBI:18420"/>
    </cofactor>
</comment>
<evidence type="ECO:0000256" key="1">
    <source>
        <dbReference type="ARBA" id="ARBA00001946"/>
    </source>
</evidence>
<dbReference type="Proteomes" id="UP000659344">
    <property type="component" value="Unassembled WGS sequence"/>
</dbReference>
<dbReference type="CDD" id="cd04453">
    <property type="entry name" value="S1_RNase_E"/>
    <property type="match status" value="1"/>
</dbReference>
<evidence type="ECO:0000256" key="2">
    <source>
        <dbReference type="ARBA" id="ARBA00022723"/>
    </source>
</evidence>
<evidence type="ECO:0000259" key="6">
    <source>
        <dbReference type="PROSITE" id="PS50126"/>
    </source>
</evidence>
<sequence>MKRMIVHCESGSTEMVLLEDERLVEYAAERSQKRGLVGSFFKGKVVNVIPGMQAAFIDIGQKKNAFLYIDDLLHPNLEKQPKPKPSIADLLRPGLELIVQVIKDAIGNKGARVSTHYSLPGRWLVYMPSAGYVAVSKKIGHEDERCRLKEIGEELRTDEEGLILRTVAEHEERKAIAEDLTLLRDQWALIKEKGERGFAPTALHHDLSMVQRLMRDAYSPETDEIIMDCPERADEASVFLNSMFPGRTPRVVVYNGEVPLFDSYGVKQQLDRDFGRKVWLPGGGYLVWDQTEALTVIDVNTGKFIGGENLEDTVFQTNLEAAQEMARLIRLRDTGGIIIVDFIDMESDSHRAHVLDKLEHCMRGDRTQHHILGWTKLGLLEMTRKRMREESTVAVAEAFPTSRGNGKGKINGMS</sequence>
<accession>A0ABQ1YR80</accession>
<dbReference type="PROSITE" id="PS50126">
    <property type="entry name" value="S1"/>
    <property type="match status" value="1"/>
</dbReference>
<evidence type="ECO:0000256" key="3">
    <source>
        <dbReference type="ARBA" id="ARBA00022801"/>
    </source>
</evidence>
<dbReference type="Pfam" id="PF10150">
    <property type="entry name" value="RNase_E_G"/>
    <property type="match status" value="1"/>
</dbReference>
<dbReference type="EMBL" id="BMFT01000003">
    <property type="protein sequence ID" value="GGH33490.1"/>
    <property type="molecule type" value="Genomic_DNA"/>
</dbReference>
<dbReference type="InterPro" id="IPR004659">
    <property type="entry name" value="RNase_E/G"/>
</dbReference>
<feature type="domain" description="S1 motif" evidence="6">
    <location>
        <begin position="38"/>
        <end position="116"/>
    </location>
</feature>
<dbReference type="SUPFAM" id="SSF50249">
    <property type="entry name" value="Nucleic acid-binding proteins"/>
    <property type="match status" value="1"/>
</dbReference>
<organism evidence="7 8">
    <name type="scientific">Paenibacillus segetis</name>
    <dbReference type="NCBI Taxonomy" id="1325360"/>
    <lineage>
        <taxon>Bacteria</taxon>
        <taxon>Bacillati</taxon>
        <taxon>Bacillota</taxon>
        <taxon>Bacilli</taxon>
        <taxon>Bacillales</taxon>
        <taxon>Paenibacillaceae</taxon>
        <taxon>Paenibacillus</taxon>
    </lineage>
</organism>
<protein>
    <submittedName>
        <fullName evidence="7">Ribonuclease G</fullName>
    </submittedName>
</protein>
<dbReference type="InterPro" id="IPR003029">
    <property type="entry name" value="S1_domain"/>
</dbReference>
<evidence type="ECO:0000256" key="4">
    <source>
        <dbReference type="ARBA" id="ARBA00022842"/>
    </source>
</evidence>
<dbReference type="NCBIfam" id="TIGR00757">
    <property type="entry name" value="RNaseEG"/>
    <property type="match status" value="1"/>
</dbReference>
<keyword evidence="5" id="KW-0694">RNA-binding</keyword>
<gene>
    <name evidence="7" type="primary">cafA</name>
    <name evidence="7" type="ORF">GCM10008013_38600</name>
</gene>
<dbReference type="PANTHER" id="PTHR30001:SF0">
    <property type="entry name" value="RIBONUCLEASE G"/>
    <property type="match status" value="1"/>
</dbReference>
<keyword evidence="3" id="KW-0378">Hydrolase</keyword>
<comment type="caution">
    <text evidence="7">The sequence shown here is derived from an EMBL/GenBank/DDBJ whole genome shotgun (WGS) entry which is preliminary data.</text>
</comment>
<evidence type="ECO:0000256" key="5">
    <source>
        <dbReference type="ARBA" id="ARBA00022884"/>
    </source>
</evidence>
<dbReference type="SMART" id="SM00316">
    <property type="entry name" value="S1"/>
    <property type="match status" value="1"/>
</dbReference>
<dbReference type="InterPro" id="IPR019307">
    <property type="entry name" value="RNA-bd_AU-1/RNase_E/G"/>
</dbReference>
<name>A0ABQ1YR80_9BACL</name>